<feature type="compositionally biased region" description="Basic and acidic residues" evidence="1">
    <location>
        <begin position="285"/>
        <end position="301"/>
    </location>
</feature>
<reference evidence="3" key="1">
    <citation type="submission" date="2019-04" db="EMBL/GenBank/DDBJ databases">
        <title>Friends and foes A comparative genomics studyof 23 Aspergillus species from section Flavi.</title>
        <authorList>
            <consortium name="DOE Joint Genome Institute"/>
            <person name="Kjaerbolling I."/>
            <person name="Vesth T."/>
            <person name="Frisvad J.C."/>
            <person name="Nybo J.L."/>
            <person name="Theobald S."/>
            <person name="Kildgaard S."/>
            <person name="Isbrandt T."/>
            <person name="Kuo A."/>
            <person name="Sato A."/>
            <person name="Lyhne E.K."/>
            <person name="Kogle M.E."/>
            <person name="Wiebenga A."/>
            <person name="Kun R.S."/>
            <person name="Lubbers R.J."/>
            <person name="Makela M.R."/>
            <person name="Barry K."/>
            <person name="Chovatia M."/>
            <person name="Clum A."/>
            <person name="Daum C."/>
            <person name="Haridas S."/>
            <person name="He G."/>
            <person name="LaButti K."/>
            <person name="Lipzen A."/>
            <person name="Mondo S."/>
            <person name="Riley R."/>
            <person name="Salamov A."/>
            <person name="Simmons B.A."/>
            <person name="Magnuson J.K."/>
            <person name="Henrissat B."/>
            <person name="Mortensen U.H."/>
            <person name="Larsen T.O."/>
            <person name="Devries R.P."/>
            <person name="Grigoriev I.V."/>
            <person name="Machida M."/>
            <person name="Baker S.E."/>
            <person name="Andersen M.R."/>
        </authorList>
    </citation>
    <scope>NUCLEOTIDE SEQUENCE [LARGE SCALE GENOMIC DNA]</scope>
    <source>
        <strain evidence="3">IBT 14317</strain>
    </source>
</reference>
<sequence length="408" mass="45738">MASSAQLLHLPTEILRAILAQVPSRVPLTSLARSCQRLQPLVEPFLYQSVYLGNHDGESFIYAVNRKAEKYYSILVESMLPTNNRLVNLRRLVVKGLENDIPRARDDPDYEPWARLDSLSTIWSWLFEQSARPMRTNHERPHTNPHPTRNRRPLRLLPRDHPPPPKTTKPRPRSSQYPRPGPRNTNPGPATLAPTHITKNINLPLRRCLPSNPPRDPQAPQSSAELHPKRLPMDYSPRLLPHKPKPNPKRPKTPCPLPPHPHPRLLPAHNLPTRGLPPFQTPPAAHDRSEGPTLRQRRETPPSRLPSATKPPALAVPRVQGMGRAGSAHVGTDPRLGGGCQLPDLKSITVESAKFPPEASSHYGQRSLRETFWDVGVELGVEGGSSCLDDGHLTIECQCCSFYWQFLG</sequence>
<evidence type="ECO:0000313" key="3">
    <source>
        <dbReference type="EMBL" id="KAE8392026.1"/>
    </source>
</evidence>
<dbReference type="PROSITE" id="PS50181">
    <property type="entry name" value="FBOX"/>
    <property type="match status" value="1"/>
</dbReference>
<name>A0A5N7CCY1_PETAA</name>
<dbReference type="EMBL" id="ML735240">
    <property type="protein sequence ID" value="KAE8392026.1"/>
    <property type="molecule type" value="Genomic_DNA"/>
</dbReference>
<organism evidence="3">
    <name type="scientific">Petromyces alliaceus</name>
    <name type="common">Aspergillus alliaceus</name>
    <dbReference type="NCBI Taxonomy" id="209559"/>
    <lineage>
        <taxon>Eukaryota</taxon>
        <taxon>Fungi</taxon>
        <taxon>Dikarya</taxon>
        <taxon>Ascomycota</taxon>
        <taxon>Pezizomycotina</taxon>
        <taxon>Eurotiomycetes</taxon>
        <taxon>Eurotiomycetidae</taxon>
        <taxon>Eurotiales</taxon>
        <taxon>Aspergillaceae</taxon>
        <taxon>Aspergillus</taxon>
        <taxon>Aspergillus subgen. Circumdati</taxon>
    </lineage>
</organism>
<gene>
    <name evidence="3" type="ORF">BDV23DRAFT_181910</name>
</gene>
<feature type="domain" description="F-box" evidence="2">
    <location>
        <begin position="4"/>
        <end position="50"/>
    </location>
</feature>
<evidence type="ECO:0000256" key="1">
    <source>
        <dbReference type="SAM" id="MobiDB-lite"/>
    </source>
</evidence>
<protein>
    <recommendedName>
        <fullName evidence="2">F-box domain-containing protein</fullName>
    </recommendedName>
</protein>
<feature type="region of interest" description="Disordered" evidence="1">
    <location>
        <begin position="134"/>
        <end position="312"/>
    </location>
</feature>
<proteinExistence type="predicted"/>
<accession>A0A5N7CCY1</accession>
<dbReference type="InterPro" id="IPR001810">
    <property type="entry name" value="F-box_dom"/>
</dbReference>
<evidence type="ECO:0000259" key="2">
    <source>
        <dbReference type="PROSITE" id="PS50181"/>
    </source>
</evidence>
<dbReference type="OrthoDB" id="2522477at2759"/>
<feature type="compositionally biased region" description="Basic residues" evidence="1">
    <location>
        <begin position="240"/>
        <end position="252"/>
    </location>
</feature>
<feature type="compositionally biased region" description="Low complexity" evidence="1">
    <location>
        <begin position="182"/>
        <end position="191"/>
    </location>
</feature>
<dbReference type="AlphaFoldDB" id="A0A5N7CCY1"/>
<dbReference type="Proteomes" id="UP000326877">
    <property type="component" value="Unassembled WGS sequence"/>
</dbReference>